<sequence length="318" mass="34222">MPGADPARDGVPMAPPDWAVRLHRNPAGGLLFLDELSSATPAVQAALLRVVLERKVGSLALPREVRVVAAANPPECAANGWSLTPPLANRFVHLPWRHDPAVVVRGLGGCWPHVSPPQLDPDRLEASVARARAAVTGFLTVRPDYTHRLPKDDVGRGGAWPSPRTWEMALRLLAFGYASGADRETISVALRGTVGDGAALELLAHLDRQDLPDPEDVLLLPYSFEVPERGDRVQAVLQSVVDAVSRRSSQERWTAAWRVLDRVAQVRSLDLVAASALQLSAMRAPNWPAPVDLTTMRGLADLPGLVKLSRSLAEAGAS</sequence>
<organism evidence="2 3">
    <name type="scientific">Kineosporia mesophila</name>
    <dbReference type="NCBI Taxonomy" id="566012"/>
    <lineage>
        <taxon>Bacteria</taxon>
        <taxon>Bacillati</taxon>
        <taxon>Actinomycetota</taxon>
        <taxon>Actinomycetes</taxon>
        <taxon>Kineosporiales</taxon>
        <taxon>Kineosporiaceae</taxon>
        <taxon>Kineosporia</taxon>
    </lineage>
</organism>
<evidence type="ECO:0000313" key="2">
    <source>
        <dbReference type="EMBL" id="GAA3611017.1"/>
    </source>
</evidence>
<dbReference type="Proteomes" id="UP001501074">
    <property type="component" value="Unassembled WGS sequence"/>
</dbReference>
<accession>A0ABP6ZMP9</accession>
<dbReference type="EMBL" id="BAAAZO010000004">
    <property type="protein sequence ID" value="GAA3611017.1"/>
    <property type="molecule type" value="Genomic_DNA"/>
</dbReference>
<dbReference type="InterPro" id="IPR027417">
    <property type="entry name" value="P-loop_NTPase"/>
</dbReference>
<proteinExistence type="predicted"/>
<evidence type="ECO:0000259" key="1">
    <source>
        <dbReference type="Pfam" id="PF00158"/>
    </source>
</evidence>
<feature type="domain" description="Sigma-54 factor interaction" evidence="1">
    <location>
        <begin position="27"/>
        <end position="72"/>
    </location>
</feature>
<keyword evidence="3" id="KW-1185">Reference proteome</keyword>
<dbReference type="Gene3D" id="3.40.50.300">
    <property type="entry name" value="P-loop containing nucleotide triphosphate hydrolases"/>
    <property type="match status" value="1"/>
</dbReference>
<protein>
    <recommendedName>
        <fullName evidence="1">Sigma-54 factor interaction domain-containing protein</fullName>
    </recommendedName>
</protein>
<name>A0ABP6ZMP9_9ACTN</name>
<dbReference type="InterPro" id="IPR002078">
    <property type="entry name" value="Sigma_54_int"/>
</dbReference>
<reference evidence="3" key="1">
    <citation type="journal article" date="2019" name="Int. J. Syst. Evol. Microbiol.">
        <title>The Global Catalogue of Microorganisms (GCM) 10K type strain sequencing project: providing services to taxonomists for standard genome sequencing and annotation.</title>
        <authorList>
            <consortium name="The Broad Institute Genomics Platform"/>
            <consortium name="The Broad Institute Genome Sequencing Center for Infectious Disease"/>
            <person name="Wu L."/>
            <person name="Ma J."/>
        </authorList>
    </citation>
    <scope>NUCLEOTIDE SEQUENCE [LARGE SCALE GENOMIC DNA]</scope>
    <source>
        <strain evidence="3">JCM 16902</strain>
    </source>
</reference>
<gene>
    <name evidence="2" type="ORF">GCM10022223_28890</name>
</gene>
<dbReference type="Pfam" id="PF00158">
    <property type="entry name" value="Sigma54_activat"/>
    <property type="match status" value="1"/>
</dbReference>
<dbReference type="SUPFAM" id="SSF52540">
    <property type="entry name" value="P-loop containing nucleoside triphosphate hydrolases"/>
    <property type="match status" value="1"/>
</dbReference>
<evidence type="ECO:0000313" key="3">
    <source>
        <dbReference type="Proteomes" id="UP001501074"/>
    </source>
</evidence>
<comment type="caution">
    <text evidence="2">The sequence shown here is derived from an EMBL/GenBank/DDBJ whole genome shotgun (WGS) entry which is preliminary data.</text>
</comment>